<feature type="binding site" evidence="6">
    <location>
        <position position="241"/>
    </location>
    <ligand>
        <name>S-adenosyl-L-methionine</name>
        <dbReference type="ChEBI" id="CHEBI:59789"/>
    </ligand>
</feature>
<comment type="subcellular location">
    <subcellularLocation>
        <location evidence="6">Cytoplasm</location>
    </subcellularLocation>
</comment>
<dbReference type="AlphaFoldDB" id="A0A1I6D2W1"/>
<comment type="catalytic activity">
    <reaction evidence="6">
        <text>L-lysyl-[protein] + 3 S-adenosyl-L-methionine = N(6),N(6),N(6)-trimethyl-L-lysyl-[protein] + 3 S-adenosyl-L-homocysteine + 3 H(+)</text>
        <dbReference type="Rhea" id="RHEA:54192"/>
        <dbReference type="Rhea" id="RHEA-COMP:9752"/>
        <dbReference type="Rhea" id="RHEA-COMP:13826"/>
        <dbReference type="ChEBI" id="CHEBI:15378"/>
        <dbReference type="ChEBI" id="CHEBI:29969"/>
        <dbReference type="ChEBI" id="CHEBI:57856"/>
        <dbReference type="ChEBI" id="CHEBI:59789"/>
        <dbReference type="ChEBI" id="CHEBI:61961"/>
    </reaction>
</comment>
<keyword evidence="7" id="KW-0687">Ribonucleoprotein</keyword>
<dbReference type="PIRSF" id="PIRSF000401">
    <property type="entry name" value="RPL11_MTase"/>
    <property type="match status" value="1"/>
</dbReference>
<sequence length="305" mass="33152">MNRWLEIAVTTAQEQVDAVADVFNEMGSGGVVIEDPALILDFVQKGNAETVAPSLKESAGEELIVKGYFFCDCSLSDRLEELSRRLADLAKFWRTREIKDEDWANTWRVYYKPVQVSKRLTVKPAWEKYAARPGEIVIELDPGMAFGCGTHATTAMCLALLEDLVQGGEVVYDVGTGSGILSVAAALLGARQVTAVDIEEPAVRAARENAKRNGVADKVTVVRGNLLDNLVDSRADLVVANIIADVIILLAPDAARVLKPGGHLIASGIIRERAGEVRRALRGAGLEPEREVTEGEWVALVYRKV</sequence>
<comment type="similarity">
    <text evidence="1 6">Belongs to the methyltransferase superfamily. PrmA family.</text>
</comment>
<dbReference type="GO" id="GO:0032259">
    <property type="term" value="P:methylation"/>
    <property type="evidence" value="ECO:0007669"/>
    <property type="project" value="UniProtKB-KW"/>
</dbReference>
<name>A0A1I6D2W1_9FIRM</name>
<reference evidence="8" key="1">
    <citation type="submission" date="2016-10" db="EMBL/GenBank/DDBJ databases">
        <authorList>
            <person name="Varghese N."/>
            <person name="Submissions S."/>
        </authorList>
    </citation>
    <scope>NUCLEOTIDE SEQUENCE [LARGE SCALE GENOMIC DNA]</scope>
    <source>
        <strain evidence="8">DSM 3669</strain>
    </source>
</reference>
<feature type="binding site" evidence="6">
    <location>
        <position position="154"/>
    </location>
    <ligand>
        <name>S-adenosyl-L-methionine</name>
        <dbReference type="ChEBI" id="CHEBI:59789"/>
    </ligand>
</feature>
<dbReference type="InterPro" id="IPR050078">
    <property type="entry name" value="Ribosomal_L11_MeTrfase_PrmA"/>
</dbReference>
<dbReference type="HAMAP" id="MF_00735">
    <property type="entry name" value="Methyltr_PrmA"/>
    <property type="match status" value="1"/>
</dbReference>
<dbReference type="Pfam" id="PF06325">
    <property type="entry name" value="PrmA"/>
    <property type="match status" value="1"/>
</dbReference>
<dbReference type="GO" id="GO:0016279">
    <property type="term" value="F:protein-lysine N-methyltransferase activity"/>
    <property type="evidence" value="ECO:0007669"/>
    <property type="project" value="RHEA"/>
</dbReference>
<dbReference type="GO" id="GO:0005840">
    <property type="term" value="C:ribosome"/>
    <property type="evidence" value="ECO:0007669"/>
    <property type="project" value="UniProtKB-KW"/>
</dbReference>
<dbReference type="Gene3D" id="3.40.50.150">
    <property type="entry name" value="Vaccinia Virus protein VP39"/>
    <property type="match status" value="1"/>
</dbReference>
<dbReference type="SUPFAM" id="SSF53335">
    <property type="entry name" value="S-adenosyl-L-methionine-dependent methyltransferases"/>
    <property type="match status" value="1"/>
</dbReference>
<evidence type="ECO:0000256" key="5">
    <source>
        <dbReference type="ARBA" id="ARBA00022691"/>
    </source>
</evidence>
<evidence type="ECO:0000313" key="8">
    <source>
        <dbReference type="Proteomes" id="UP000199584"/>
    </source>
</evidence>
<evidence type="ECO:0000256" key="4">
    <source>
        <dbReference type="ARBA" id="ARBA00022679"/>
    </source>
</evidence>
<evidence type="ECO:0000256" key="2">
    <source>
        <dbReference type="ARBA" id="ARBA00022490"/>
    </source>
</evidence>
<dbReference type="RefSeq" id="WP_245779634.1">
    <property type="nucleotide sequence ID" value="NZ_FOYM01000004.1"/>
</dbReference>
<feature type="binding site" evidence="6">
    <location>
        <position position="175"/>
    </location>
    <ligand>
        <name>S-adenosyl-L-methionine</name>
        <dbReference type="ChEBI" id="CHEBI:59789"/>
    </ligand>
</feature>
<evidence type="ECO:0000256" key="1">
    <source>
        <dbReference type="ARBA" id="ARBA00009741"/>
    </source>
</evidence>
<dbReference type="EC" id="2.1.1.-" evidence="6"/>
<dbReference type="NCBIfam" id="TIGR00406">
    <property type="entry name" value="prmA"/>
    <property type="match status" value="1"/>
</dbReference>
<dbReference type="STRING" id="39060.SAMN05660706_104168"/>
<keyword evidence="7" id="KW-0689">Ribosomal protein</keyword>
<keyword evidence="5 6" id="KW-0949">S-adenosyl-L-methionine</keyword>
<dbReference type="InterPro" id="IPR029063">
    <property type="entry name" value="SAM-dependent_MTases_sf"/>
</dbReference>
<organism evidence="7 8">
    <name type="scientific">Desulfoscipio geothermicus DSM 3669</name>
    <dbReference type="NCBI Taxonomy" id="1121426"/>
    <lineage>
        <taxon>Bacteria</taxon>
        <taxon>Bacillati</taxon>
        <taxon>Bacillota</taxon>
        <taxon>Clostridia</taxon>
        <taxon>Eubacteriales</taxon>
        <taxon>Desulfallaceae</taxon>
        <taxon>Desulfoscipio</taxon>
    </lineage>
</organism>
<dbReference type="PANTHER" id="PTHR43648:SF1">
    <property type="entry name" value="ELECTRON TRANSFER FLAVOPROTEIN BETA SUBUNIT LYSINE METHYLTRANSFERASE"/>
    <property type="match status" value="1"/>
</dbReference>
<keyword evidence="8" id="KW-1185">Reference proteome</keyword>
<accession>A0A1I6D2W1</accession>
<evidence type="ECO:0000256" key="6">
    <source>
        <dbReference type="HAMAP-Rule" id="MF_00735"/>
    </source>
</evidence>
<keyword evidence="2 6" id="KW-0963">Cytoplasm</keyword>
<comment type="function">
    <text evidence="6">Methylates ribosomal protein L11.</text>
</comment>
<dbReference type="PANTHER" id="PTHR43648">
    <property type="entry name" value="ELECTRON TRANSFER FLAVOPROTEIN BETA SUBUNIT LYSINE METHYLTRANSFERASE"/>
    <property type="match status" value="1"/>
</dbReference>
<dbReference type="EMBL" id="FOYM01000004">
    <property type="protein sequence ID" value="SFQ99760.1"/>
    <property type="molecule type" value="Genomic_DNA"/>
</dbReference>
<feature type="binding site" evidence="6">
    <location>
        <position position="197"/>
    </location>
    <ligand>
        <name>S-adenosyl-L-methionine</name>
        <dbReference type="ChEBI" id="CHEBI:59789"/>
    </ligand>
</feature>
<dbReference type="GO" id="GO:0005737">
    <property type="term" value="C:cytoplasm"/>
    <property type="evidence" value="ECO:0007669"/>
    <property type="project" value="UniProtKB-SubCell"/>
</dbReference>
<keyword evidence="3 6" id="KW-0489">Methyltransferase</keyword>
<dbReference type="Proteomes" id="UP000199584">
    <property type="component" value="Unassembled WGS sequence"/>
</dbReference>
<evidence type="ECO:0000313" key="7">
    <source>
        <dbReference type="EMBL" id="SFQ99760.1"/>
    </source>
</evidence>
<evidence type="ECO:0000256" key="3">
    <source>
        <dbReference type="ARBA" id="ARBA00022603"/>
    </source>
</evidence>
<dbReference type="InterPro" id="IPR004498">
    <property type="entry name" value="Ribosomal_PrmA_MeTrfase"/>
</dbReference>
<gene>
    <name evidence="6" type="primary">prmA</name>
    <name evidence="7" type="ORF">SAMN05660706_104168</name>
</gene>
<dbReference type="CDD" id="cd02440">
    <property type="entry name" value="AdoMet_MTases"/>
    <property type="match status" value="1"/>
</dbReference>
<protein>
    <recommendedName>
        <fullName evidence="6">Ribosomal protein L11 methyltransferase</fullName>
        <shortName evidence="6">L11 Mtase</shortName>
        <ecNumber evidence="6">2.1.1.-</ecNumber>
    </recommendedName>
</protein>
<proteinExistence type="inferred from homology"/>
<keyword evidence="4 6" id="KW-0808">Transferase</keyword>